<sequence length="487" mass="53616">MKGTGGTKRSNTASDGRKPASKSYVQSLRDRIELLENALRSHSIDVDAAIAQMQAERSDIASAEAGSSNVTPAGIEGIRAAFEGTLSLDESVNFDEDGECHYFGPTSGRLGFQDLQDMSDNNSVFPAIGTSCNKTTSRSIYSSEVQFNPSSLSINADLQAELIDLYFVWQNPWFPVLDEAMFRQGQQHGGGRYAPQPSVTGARREPFFNATLIELKNWLYDLPDKLRMDIGGQANDFPAVYTLHMAYYTVLILLGNGMLASNVQTIPSEAGNTITLDKRASCVCYEAAINMCIVAKKYRNKFGGFRRCPISATHCLLSAALVFMQVASNEHSLNRRKAATVNADFCIQCLDELSVSWKIAGRIHRNLTMLRARQLRTAHAANQQANAESTQSYVSTNDLSMVANSSSNTDFLFTSLDASDPTHPLLLNDAHSFIESCNIESYNIEPYNDENTDLDSHDFTAHWTASQDPYVWGSIGMDFTTGFMPPT</sequence>
<keyword evidence="3" id="KW-0805">Transcription regulation</keyword>
<dbReference type="Proteomes" id="UP001521222">
    <property type="component" value="Unassembled WGS sequence"/>
</dbReference>
<dbReference type="PANTHER" id="PTHR31313">
    <property type="entry name" value="TY1 ENHANCER ACTIVATOR"/>
    <property type="match status" value="1"/>
</dbReference>
<feature type="region of interest" description="Disordered" evidence="7">
    <location>
        <begin position="1"/>
        <end position="24"/>
    </location>
</feature>
<organism evidence="8 9">
    <name type="scientific">Nothophoma quercina</name>
    <dbReference type="NCBI Taxonomy" id="749835"/>
    <lineage>
        <taxon>Eukaryota</taxon>
        <taxon>Fungi</taxon>
        <taxon>Dikarya</taxon>
        <taxon>Ascomycota</taxon>
        <taxon>Pezizomycotina</taxon>
        <taxon>Dothideomycetes</taxon>
        <taxon>Pleosporomycetidae</taxon>
        <taxon>Pleosporales</taxon>
        <taxon>Pleosporineae</taxon>
        <taxon>Didymellaceae</taxon>
        <taxon>Nothophoma</taxon>
    </lineage>
</organism>
<dbReference type="CDD" id="cd12148">
    <property type="entry name" value="fungal_TF_MHR"/>
    <property type="match status" value="2"/>
</dbReference>
<proteinExistence type="predicted"/>
<keyword evidence="4" id="KW-0238">DNA-binding</keyword>
<dbReference type="PANTHER" id="PTHR31313:SF83">
    <property type="entry name" value="ZN(II)2CYS6 TRANSCRIPTION FACTOR (EUROFUNG)"/>
    <property type="match status" value="1"/>
</dbReference>
<evidence type="ECO:0000313" key="8">
    <source>
        <dbReference type="EMBL" id="KAL1594930.1"/>
    </source>
</evidence>
<keyword evidence="2" id="KW-0862">Zinc</keyword>
<reference evidence="8 9" key="1">
    <citation type="submission" date="2024-02" db="EMBL/GenBank/DDBJ databases">
        <title>De novo assembly and annotation of 12 fungi associated with fruit tree decline syndrome in Ontario, Canada.</title>
        <authorList>
            <person name="Sulman M."/>
            <person name="Ellouze W."/>
            <person name="Ilyukhin E."/>
        </authorList>
    </citation>
    <scope>NUCLEOTIDE SEQUENCE [LARGE SCALE GENOMIC DNA]</scope>
    <source>
        <strain evidence="8 9">M97-236</strain>
    </source>
</reference>
<comment type="caution">
    <text evidence="8">The sequence shown here is derived from an EMBL/GenBank/DDBJ whole genome shotgun (WGS) entry which is preliminary data.</text>
</comment>
<keyword evidence="9" id="KW-1185">Reference proteome</keyword>
<gene>
    <name evidence="8" type="ORF">SLS59_008481</name>
</gene>
<keyword evidence="1" id="KW-0479">Metal-binding</keyword>
<accession>A0ABR3QS31</accession>
<evidence type="ECO:0000256" key="6">
    <source>
        <dbReference type="ARBA" id="ARBA00023242"/>
    </source>
</evidence>
<evidence type="ECO:0000256" key="2">
    <source>
        <dbReference type="ARBA" id="ARBA00022833"/>
    </source>
</evidence>
<dbReference type="CDD" id="cd14723">
    <property type="entry name" value="ZIP_Ppr1"/>
    <property type="match status" value="1"/>
</dbReference>
<keyword evidence="6" id="KW-0539">Nucleus</keyword>
<protein>
    <recommendedName>
        <fullName evidence="10">Transcription factor domain-containing protein</fullName>
    </recommendedName>
</protein>
<evidence type="ECO:0000313" key="9">
    <source>
        <dbReference type="Proteomes" id="UP001521222"/>
    </source>
</evidence>
<evidence type="ECO:0000256" key="4">
    <source>
        <dbReference type="ARBA" id="ARBA00023125"/>
    </source>
</evidence>
<evidence type="ECO:0000256" key="3">
    <source>
        <dbReference type="ARBA" id="ARBA00023015"/>
    </source>
</evidence>
<name>A0ABR3QS31_9PLEO</name>
<evidence type="ECO:0000256" key="7">
    <source>
        <dbReference type="SAM" id="MobiDB-lite"/>
    </source>
</evidence>
<keyword evidence="5" id="KW-0804">Transcription</keyword>
<dbReference type="InterPro" id="IPR051615">
    <property type="entry name" value="Transcr_Regulatory_Elem"/>
</dbReference>
<evidence type="ECO:0000256" key="5">
    <source>
        <dbReference type="ARBA" id="ARBA00023163"/>
    </source>
</evidence>
<evidence type="ECO:0000256" key="1">
    <source>
        <dbReference type="ARBA" id="ARBA00022723"/>
    </source>
</evidence>
<dbReference type="EMBL" id="JAKIXB020000033">
    <property type="protein sequence ID" value="KAL1594930.1"/>
    <property type="molecule type" value="Genomic_DNA"/>
</dbReference>
<evidence type="ECO:0008006" key="10">
    <source>
        <dbReference type="Google" id="ProtNLM"/>
    </source>
</evidence>